<sequence length="319" mass="38052">MKAEVMTLYEEYVYYWKDFESKILAFDFQTREKIKKNLIKEKNRTTFYSKITEINFGLFFANNGAQTEYEKKYKFQSKNLEPDWTLTLNGQKILNEVSRLNPTRKDQIRNDFESELLERLSILEGSCYLKVNFENEYFDPSEYDLDEITHQLRSWLSHERALFEQITLFKNISFKIKAVDSTLKNIIVIGNNNSVDIDLRRLISNGSEFIKKVNKYADFIEETKMPFIISLYSDVLNGIDELDLFHFLYGSSIDDRRTYSVYSNLDSGLFYNNNLVRKYLSGVLLKRENTVTFFYNYYKSNLLNEMNVHFLKKYQFTSQ</sequence>
<reference evidence="1 2" key="1">
    <citation type="submission" date="2019-09" db="EMBL/GenBank/DDBJ databases">
        <title>Genome sequence and assembly of Adhaeribacter sp.</title>
        <authorList>
            <person name="Chhetri G."/>
        </authorList>
    </citation>
    <scope>NUCLEOTIDE SEQUENCE [LARGE SCALE GENOMIC DNA]</scope>
    <source>
        <strain evidence="1 2">DK36</strain>
    </source>
</reference>
<comment type="caution">
    <text evidence="1">The sequence shown here is derived from an EMBL/GenBank/DDBJ whole genome shotgun (WGS) entry which is preliminary data.</text>
</comment>
<proteinExistence type="predicted"/>
<accession>A0A5M6DKX7</accession>
<name>A0A5M6DKX7_9BACT</name>
<dbReference type="AlphaFoldDB" id="A0A5M6DKX7"/>
<keyword evidence="2" id="KW-1185">Reference proteome</keyword>
<dbReference type="RefSeq" id="WP_150087317.1">
    <property type="nucleotide sequence ID" value="NZ_VWSF01000003.1"/>
</dbReference>
<protein>
    <submittedName>
        <fullName evidence="1">Uncharacterized protein</fullName>
    </submittedName>
</protein>
<evidence type="ECO:0000313" key="2">
    <source>
        <dbReference type="Proteomes" id="UP000323426"/>
    </source>
</evidence>
<organism evidence="1 2">
    <name type="scientific">Adhaeribacter rhizoryzae</name>
    <dbReference type="NCBI Taxonomy" id="2607907"/>
    <lineage>
        <taxon>Bacteria</taxon>
        <taxon>Pseudomonadati</taxon>
        <taxon>Bacteroidota</taxon>
        <taxon>Cytophagia</taxon>
        <taxon>Cytophagales</taxon>
        <taxon>Hymenobacteraceae</taxon>
        <taxon>Adhaeribacter</taxon>
    </lineage>
</organism>
<evidence type="ECO:0000313" key="1">
    <source>
        <dbReference type="EMBL" id="KAA5548184.1"/>
    </source>
</evidence>
<dbReference type="Proteomes" id="UP000323426">
    <property type="component" value="Unassembled WGS sequence"/>
</dbReference>
<dbReference type="EMBL" id="VWSF01000003">
    <property type="protein sequence ID" value="KAA5548184.1"/>
    <property type="molecule type" value="Genomic_DNA"/>
</dbReference>
<gene>
    <name evidence="1" type="ORF">F0145_05500</name>
</gene>